<protein>
    <submittedName>
        <fullName evidence="6">Uncharacterized protein</fullName>
    </submittedName>
</protein>
<sequence length="520" mass="59026">MTKRQIEDWLEDRRLGLSPHGLGYLPLDLSSPKKYEEETDRESSYTESWDSNSCIPDLFPLAVNCTTAKPSTPPGNEERLIERQNQTLVGELQERWPIDEPQPLTESRSQLKWPCRSAQRIIVDTIARTVEEDGQEIMTWEDDPSEEPRENLKPVPPTDDEVRQVDLGTEGDPRPIFLSASLSSEEAEQYVQLLKEYLDIFAWSYAEMPGLDPEIAVHRQHIKPDAKPFKQAQRRFHPLLMEKIDKKLLLAAEHLYPSSSFLGYPAYAIRKPVPGRKPSLSPVTEAFSFSARLEPSIAQSKGTWSNHEGSILSWCRVPSFYGFLLRYRGRPQSHNVSKRGGHRETLFCSFVSNFVKNSLSLPRYEQKSGAAPQLYTPFVLRTLVDSELRSRRNQTFDGPALFFVPLYPGRKMQSNCPLGARRSRGSREGKRTHLLLHLARDEKERASSIDEQRIDGALGIALFFSPFLSASSDPFVRNFFVRTKPFAESNPVPQDPISAIHPPHIYAGDVASAMGFGLCR</sequence>
<dbReference type="GO" id="GO:0015232">
    <property type="term" value="F:heme transmembrane transporter activity"/>
    <property type="evidence" value="ECO:0007669"/>
    <property type="project" value="InterPro"/>
</dbReference>
<dbReference type="GO" id="GO:0005739">
    <property type="term" value="C:mitochondrion"/>
    <property type="evidence" value="ECO:0007669"/>
    <property type="project" value="UniProtKB-SubCell"/>
</dbReference>
<evidence type="ECO:0000256" key="2">
    <source>
        <dbReference type="ARBA" id="ARBA00009186"/>
    </source>
</evidence>
<dbReference type="EMBL" id="JAMYWD010000356">
    <property type="protein sequence ID" value="KAJ4949779.1"/>
    <property type="molecule type" value="Genomic_DNA"/>
</dbReference>
<keyword evidence="7" id="KW-1185">Reference proteome</keyword>
<dbReference type="GO" id="GO:0016020">
    <property type="term" value="C:membrane"/>
    <property type="evidence" value="ECO:0007669"/>
    <property type="project" value="InterPro"/>
</dbReference>
<gene>
    <name evidence="6" type="ORF">NE237_002667</name>
</gene>
<dbReference type="AlphaFoldDB" id="A0A9Q0GQ90"/>
<comment type="subcellular location">
    <subcellularLocation>
        <location evidence="1">Mitochondrion</location>
    </subcellularLocation>
</comment>
<evidence type="ECO:0000256" key="1">
    <source>
        <dbReference type="ARBA" id="ARBA00004173"/>
    </source>
</evidence>
<dbReference type="PANTHER" id="PTHR43653:SF1">
    <property type="entry name" value="CYTOCHROME C-TYPE BIOGENESIS PROTEIN CCMF"/>
    <property type="match status" value="1"/>
</dbReference>
<name>A0A9Q0GQ90_9MAGN</name>
<accession>A0A9Q0GQ90</accession>
<proteinExistence type="inferred from homology"/>
<dbReference type="PRINTS" id="PR01412">
    <property type="entry name" value="CCBSBIOGNSIS"/>
</dbReference>
<dbReference type="InterPro" id="IPR003569">
    <property type="entry name" value="Cyt_c_biogenesis_plant"/>
</dbReference>
<feature type="region of interest" description="Disordered" evidence="5">
    <location>
        <begin position="141"/>
        <end position="162"/>
    </location>
</feature>
<comment type="similarity">
    <text evidence="2">Belongs to the CcmF/CycK/Ccl1/NrfE/CcsA family.</text>
</comment>
<organism evidence="6 7">
    <name type="scientific">Protea cynaroides</name>
    <dbReference type="NCBI Taxonomy" id="273540"/>
    <lineage>
        <taxon>Eukaryota</taxon>
        <taxon>Viridiplantae</taxon>
        <taxon>Streptophyta</taxon>
        <taxon>Embryophyta</taxon>
        <taxon>Tracheophyta</taxon>
        <taxon>Spermatophyta</taxon>
        <taxon>Magnoliopsida</taxon>
        <taxon>Proteales</taxon>
        <taxon>Proteaceae</taxon>
        <taxon>Protea</taxon>
    </lineage>
</organism>
<keyword evidence="4" id="KW-0496">Mitochondrion</keyword>
<evidence type="ECO:0000313" key="6">
    <source>
        <dbReference type="EMBL" id="KAJ4949779.1"/>
    </source>
</evidence>
<keyword evidence="3" id="KW-0201">Cytochrome c-type biogenesis</keyword>
<dbReference type="GO" id="GO:0017004">
    <property type="term" value="P:cytochrome complex assembly"/>
    <property type="evidence" value="ECO:0007669"/>
    <property type="project" value="UniProtKB-KW"/>
</dbReference>
<dbReference type="OrthoDB" id="1937476at2759"/>
<dbReference type="InterPro" id="IPR003567">
    <property type="entry name" value="Cyt_c_biogenesis"/>
</dbReference>
<dbReference type="PANTHER" id="PTHR43653">
    <property type="entry name" value="CYTOCHROME C ASSEMBLY PROTEIN-RELATED"/>
    <property type="match status" value="1"/>
</dbReference>
<evidence type="ECO:0000256" key="5">
    <source>
        <dbReference type="SAM" id="MobiDB-lite"/>
    </source>
</evidence>
<evidence type="ECO:0000313" key="7">
    <source>
        <dbReference type="Proteomes" id="UP001141806"/>
    </source>
</evidence>
<dbReference type="Proteomes" id="UP001141806">
    <property type="component" value="Unassembled WGS sequence"/>
</dbReference>
<evidence type="ECO:0000256" key="4">
    <source>
        <dbReference type="ARBA" id="ARBA00023128"/>
    </source>
</evidence>
<evidence type="ECO:0000256" key="3">
    <source>
        <dbReference type="ARBA" id="ARBA00022748"/>
    </source>
</evidence>
<reference evidence="6" key="1">
    <citation type="journal article" date="2023" name="Plant J.">
        <title>The genome of the king protea, Protea cynaroides.</title>
        <authorList>
            <person name="Chang J."/>
            <person name="Duong T.A."/>
            <person name="Schoeman C."/>
            <person name="Ma X."/>
            <person name="Roodt D."/>
            <person name="Barker N."/>
            <person name="Li Z."/>
            <person name="Van de Peer Y."/>
            <person name="Mizrachi E."/>
        </authorList>
    </citation>
    <scope>NUCLEOTIDE SEQUENCE</scope>
    <source>
        <tissue evidence="6">Young leaves</tissue>
    </source>
</reference>
<dbReference type="PRINTS" id="PR01410">
    <property type="entry name" value="CCBIOGENESIS"/>
</dbReference>
<comment type="caution">
    <text evidence="6">The sequence shown here is derived from an EMBL/GenBank/DDBJ whole genome shotgun (WGS) entry which is preliminary data.</text>
</comment>